<feature type="region of interest" description="Disordered" evidence="1">
    <location>
        <begin position="135"/>
        <end position="160"/>
    </location>
</feature>
<feature type="compositionally biased region" description="Basic and acidic residues" evidence="1">
    <location>
        <begin position="240"/>
        <end position="250"/>
    </location>
</feature>
<evidence type="ECO:0000256" key="1">
    <source>
        <dbReference type="SAM" id="MobiDB-lite"/>
    </source>
</evidence>
<evidence type="ECO:0000313" key="2">
    <source>
        <dbReference type="EMBL" id="KAG0512433.1"/>
    </source>
</evidence>
<dbReference type="PANTHER" id="PTHR33130">
    <property type="entry name" value="PUTATIVE (DUF1639)-RELATED"/>
    <property type="match status" value="1"/>
</dbReference>
<evidence type="ECO:0000313" key="3">
    <source>
        <dbReference type="Proteomes" id="UP000807115"/>
    </source>
</evidence>
<dbReference type="Proteomes" id="UP000807115">
    <property type="component" value="Chromosome 10"/>
</dbReference>
<reference evidence="2" key="1">
    <citation type="journal article" date="2019" name="BMC Genomics">
        <title>A new reference genome for Sorghum bicolor reveals high levels of sequence similarity between sweet and grain genotypes: implications for the genetics of sugar metabolism.</title>
        <authorList>
            <person name="Cooper E.A."/>
            <person name="Brenton Z.W."/>
            <person name="Flinn B.S."/>
            <person name="Jenkins J."/>
            <person name="Shu S."/>
            <person name="Flowers D."/>
            <person name="Luo F."/>
            <person name="Wang Y."/>
            <person name="Xia P."/>
            <person name="Barry K."/>
            <person name="Daum C."/>
            <person name="Lipzen A."/>
            <person name="Yoshinaga Y."/>
            <person name="Schmutz J."/>
            <person name="Saski C."/>
            <person name="Vermerris W."/>
            <person name="Kresovich S."/>
        </authorList>
    </citation>
    <scope>NUCLEOTIDE SEQUENCE</scope>
</reference>
<reference evidence="2" key="2">
    <citation type="submission" date="2020-10" db="EMBL/GenBank/DDBJ databases">
        <authorList>
            <person name="Cooper E.A."/>
            <person name="Brenton Z.W."/>
            <person name="Flinn B.S."/>
            <person name="Jenkins J."/>
            <person name="Shu S."/>
            <person name="Flowers D."/>
            <person name="Luo F."/>
            <person name="Wang Y."/>
            <person name="Xia P."/>
            <person name="Barry K."/>
            <person name="Daum C."/>
            <person name="Lipzen A."/>
            <person name="Yoshinaga Y."/>
            <person name="Schmutz J."/>
            <person name="Saski C."/>
            <person name="Vermerris W."/>
            <person name="Kresovich S."/>
        </authorList>
    </citation>
    <scope>NUCLEOTIDE SEQUENCE</scope>
</reference>
<proteinExistence type="predicted"/>
<dbReference type="EMBL" id="CM027689">
    <property type="protein sequence ID" value="KAG0512433.1"/>
    <property type="molecule type" value="Genomic_DNA"/>
</dbReference>
<feature type="region of interest" description="Disordered" evidence="1">
    <location>
        <begin position="240"/>
        <end position="262"/>
    </location>
</feature>
<gene>
    <name evidence="2" type="ORF">BDA96_10G012800</name>
</gene>
<accession>A0A921PXH2</accession>
<dbReference type="PANTHER" id="PTHR33130:SF86">
    <property type="entry name" value="OS01G0132500 PROTEIN"/>
    <property type="match status" value="1"/>
</dbReference>
<comment type="caution">
    <text evidence="2">The sequence shown here is derived from an EMBL/GenBank/DDBJ whole genome shotgun (WGS) entry which is preliminary data.</text>
</comment>
<feature type="compositionally biased region" description="Basic and acidic residues" evidence="1">
    <location>
        <begin position="135"/>
        <end position="148"/>
    </location>
</feature>
<protein>
    <submittedName>
        <fullName evidence="2">Uncharacterized protein</fullName>
    </submittedName>
</protein>
<sequence length="305" mass="32116">MVISVEPPPPPPSDPVAVDAVAVEAVAAAATSNAHQATAFSSFPSFKTWGSLRYAHVNRVDADAATVEAVEAVATSNARQAAAFSSFPSLKTWGSHRALRYAHVNHAGDATAMHSPGKLTVVEEKAALSHLREVEARRSDATDAEYRPRGGGGSRGGRPRLATVEATHPAAPQAQGGDVVREHVAAATARAEAVAGLRGALDRTWFSLTLTSEEIEEDIYAVTDAIPPLVAVGGHRRDLPGAERPVRGRDCVAGPSSKHRGAVVHPIDEGRRNPEKANWPMITIQCSSFFLSFLNSSSAGDVIMS</sequence>
<organism evidence="2 3">
    <name type="scientific">Sorghum bicolor</name>
    <name type="common">Sorghum</name>
    <name type="synonym">Sorghum vulgare</name>
    <dbReference type="NCBI Taxonomy" id="4558"/>
    <lineage>
        <taxon>Eukaryota</taxon>
        <taxon>Viridiplantae</taxon>
        <taxon>Streptophyta</taxon>
        <taxon>Embryophyta</taxon>
        <taxon>Tracheophyta</taxon>
        <taxon>Spermatophyta</taxon>
        <taxon>Magnoliopsida</taxon>
        <taxon>Liliopsida</taxon>
        <taxon>Poales</taxon>
        <taxon>Poaceae</taxon>
        <taxon>PACMAD clade</taxon>
        <taxon>Panicoideae</taxon>
        <taxon>Andropogonodae</taxon>
        <taxon>Andropogoneae</taxon>
        <taxon>Sorghinae</taxon>
        <taxon>Sorghum</taxon>
    </lineage>
</organism>
<name>A0A921PXH2_SORBI</name>
<dbReference type="AlphaFoldDB" id="A0A921PXH2"/>